<dbReference type="PROSITE" id="PS50082">
    <property type="entry name" value="WD_REPEATS_2"/>
    <property type="match status" value="4"/>
</dbReference>
<organism evidence="9 10">
    <name type="scientific">Chlamydomonas eustigma</name>
    <dbReference type="NCBI Taxonomy" id="1157962"/>
    <lineage>
        <taxon>Eukaryota</taxon>
        <taxon>Viridiplantae</taxon>
        <taxon>Chlorophyta</taxon>
        <taxon>core chlorophytes</taxon>
        <taxon>Chlorophyceae</taxon>
        <taxon>CS clade</taxon>
        <taxon>Chlamydomonadales</taxon>
        <taxon>Chlamydomonadaceae</taxon>
        <taxon>Chlamydomonas</taxon>
    </lineage>
</organism>
<evidence type="ECO:0000313" key="10">
    <source>
        <dbReference type="Proteomes" id="UP000232323"/>
    </source>
</evidence>
<dbReference type="Proteomes" id="UP000232323">
    <property type="component" value="Unassembled WGS sequence"/>
</dbReference>
<keyword evidence="3 7" id="KW-0853">WD repeat</keyword>
<name>A0A250X5R7_9CHLO</name>
<keyword evidence="4" id="KW-0677">Repeat</keyword>
<evidence type="ECO:0000256" key="5">
    <source>
        <dbReference type="ARBA" id="ARBA00022853"/>
    </source>
</evidence>
<dbReference type="FunFam" id="2.130.10.10:FF:000512">
    <property type="entry name" value="WD-40 repeat-containing protein MSI1"/>
    <property type="match status" value="1"/>
</dbReference>
<evidence type="ECO:0000256" key="1">
    <source>
        <dbReference type="ARBA" id="ARBA00004123"/>
    </source>
</evidence>
<dbReference type="PROSITE" id="PS00678">
    <property type="entry name" value="WD_REPEATS_1"/>
    <property type="match status" value="2"/>
</dbReference>
<evidence type="ECO:0000256" key="6">
    <source>
        <dbReference type="ARBA" id="ARBA00023242"/>
    </source>
</evidence>
<feature type="repeat" description="WD" evidence="7">
    <location>
        <begin position="364"/>
        <end position="400"/>
    </location>
</feature>
<dbReference type="GO" id="GO:0005634">
    <property type="term" value="C:nucleus"/>
    <property type="evidence" value="ECO:0007669"/>
    <property type="project" value="UniProtKB-SubCell"/>
</dbReference>
<proteinExistence type="inferred from homology"/>
<dbReference type="InterPro" id="IPR022052">
    <property type="entry name" value="Histone-bd_RBBP4-like_N"/>
</dbReference>
<dbReference type="InterPro" id="IPR015943">
    <property type="entry name" value="WD40/YVTN_repeat-like_dom_sf"/>
</dbReference>
<keyword evidence="6" id="KW-0539">Nucleus</keyword>
<feature type="repeat" description="WD" evidence="7">
    <location>
        <begin position="307"/>
        <end position="342"/>
    </location>
</feature>
<dbReference type="InterPro" id="IPR001680">
    <property type="entry name" value="WD40_rpt"/>
</dbReference>
<gene>
    <name evidence="9" type="ORF">CEUSTIGMA_g5542.t1</name>
</gene>
<reference evidence="9 10" key="1">
    <citation type="submission" date="2017-08" db="EMBL/GenBank/DDBJ databases">
        <title>Acidophilic green algal genome provides insights into adaptation to an acidic environment.</title>
        <authorList>
            <person name="Hirooka S."/>
            <person name="Hirose Y."/>
            <person name="Kanesaki Y."/>
            <person name="Higuchi S."/>
            <person name="Fujiwara T."/>
            <person name="Onuma R."/>
            <person name="Era A."/>
            <person name="Ohbayashi R."/>
            <person name="Uzuka A."/>
            <person name="Nozaki H."/>
            <person name="Yoshikawa H."/>
            <person name="Miyagishima S.Y."/>
        </authorList>
    </citation>
    <scope>NUCLEOTIDE SEQUENCE [LARGE SCALE GENOMIC DNA]</scope>
    <source>
        <strain evidence="9 10">NIES-2499</strain>
    </source>
</reference>
<dbReference type="SMART" id="SM00320">
    <property type="entry name" value="WD40"/>
    <property type="match status" value="5"/>
</dbReference>
<comment type="similarity">
    <text evidence="2">Belongs to the WD repeat RBAP46/RBAP48/MSI1 family.</text>
</comment>
<dbReference type="Pfam" id="PF12265">
    <property type="entry name" value="CAF1C_H4-bd"/>
    <property type="match status" value="1"/>
</dbReference>
<feature type="repeat" description="WD" evidence="7">
    <location>
        <begin position="263"/>
        <end position="296"/>
    </location>
</feature>
<dbReference type="InterPro" id="IPR036322">
    <property type="entry name" value="WD40_repeat_dom_sf"/>
</dbReference>
<keyword evidence="5" id="KW-0156">Chromatin regulator</keyword>
<dbReference type="PRINTS" id="PR00320">
    <property type="entry name" value="GPROTEINBRPT"/>
</dbReference>
<evidence type="ECO:0000259" key="8">
    <source>
        <dbReference type="Pfam" id="PF12265"/>
    </source>
</evidence>
<dbReference type="OrthoDB" id="427795at2759"/>
<evidence type="ECO:0000256" key="7">
    <source>
        <dbReference type="PROSITE-ProRule" id="PRU00221"/>
    </source>
</evidence>
<evidence type="ECO:0000256" key="2">
    <source>
        <dbReference type="ARBA" id="ARBA00009341"/>
    </source>
</evidence>
<dbReference type="Gene3D" id="2.130.10.10">
    <property type="entry name" value="YVTN repeat-like/Quinoprotein amine dehydrogenase"/>
    <property type="match status" value="1"/>
</dbReference>
<evidence type="ECO:0000313" key="9">
    <source>
        <dbReference type="EMBL" id="GAX78100.1"/>
    </source>
</evidence>
<accession>A0A250X5R7</accession>
<dbReference type="InterPro" id="IPR020472">
    <property type="entry name" value="WD40_PAC1"/>
</dbReference>
<evidence type="ECO:0000256" key="4">
    <source>
        <dbReference type="ARBA" id="ARBA00022737"/>
    </source>
</evidence>
<keyword evidence="10" id="KW-1185">Reference proteome</keyword>
<dbReference type="AlphaFoldDB" id="A0A250X5R7"/>
<dbReference type="EMBL" id="BEGY01000029">
    <property type="protein sequence ID" value="GAX78100.1"/>
    <property type="molecule type" value="Genomic_DNA"/>
</dbReference>
<dbReference type="STRING" id="1157962.A0A250X5R7"/>
<dbReference type="InterPro" id="IPR019775">
    <property type="entry name" value="WD40_repeat_CS"/>
</dbReference>
<dbReference type="PROSITE" id="PS50294">
    <property type="entry name" value="WD_REPEATS_REGION"/>
    <property type="match status" value="2"/>
</dbReference>
<dbReference type="GO" id="GO:0006325">
    <property type="term" value="P:chromatin organization"/>
    <property type="evidence" value="ECO:0007669"/>
    <property type="project" value="UniProtKB-KW"/>
</dbReference>
<sequence>MADEVYEDTEDRIINEEYKVWKKNTPFLYDLVITHALEWPSLTLQWLPGREVSADKDYSKQKMVLGTHTSDGEQNYLMIAEVQLPLEDSELDARQYDDERGEVGGYGGSQGKVSIIQQMNHDGEVNRARYMPMENGETPFLIATKTINADVYVFDYSKHPSKAPPDGGHKAEGYGLAWSPRRPGYLLSGSDDHQICLWDINAASQGKHNSLQAMNIFSEHGNVVEDVAWHCSHPDIFGSCGDDKQLILWDLRKPPSEPVVTAAEAHTAEVNSVAFNPLNPNILATGSADKTVALHDWRNLSQRLHVFESHTNEVFQIGWSPHNETILASCGADRRIMVWDLSRIGDEQGPEDAEDGPPELLFIHGGHTAKVSDLSWNPNEDWVAASVAEDNILQVWQMASNIYEDEVQNNSAAMQQ</sequence>
<feature type="domain" description="Histone-binding protein RBBP4-like N-terminal" evidence="8">
    <location>
        <begin position="16"/>
        <end position="85"/>
    </location>
</feature>
<protein>
    <recommendedName>
        <fullName evidence="8">Histone-binding protein RBBP4-like N-terminal domain-containing protein</fullName>
    </recommendedName>
</protein>
<dbReference type="InterPro" id="IPR050459">
    <property type="entry name" value="WD_repeat_RBAP46/RBAP48/MSI1"/>
</dbReference>
<evidence type="ECO:0000256" key="3">
    <source>
        <dbReference type="ARBA" id="ARBA00022574"/>
    </source>
</evidence>
<dbReference type="SUPFAM" id="SSF50978">
    <property type="entry name" value="WD40 repeat-like"/>
    <property type="match status" value="1"/>
</dbReference>
<comment type="caution">
    <text evidence="9">The sequence shown here is derived from an EMBL/GenBank/DDBJ whole genome shotgun (WGS) entry which is preliminary data.</text>
</comment>
<dbReference type="Pfam" id="PF00400">
    <property type="entry name" value="WD40"/>
    <property type="match status" value="5"/>
</dbReference>
<feature type="repeat" description="WD" evidence="7">
    <location>
        <begin position="166"/>
        <end position="208"/>
    </location>
</feature>
<dbReference type="PANTHER" id="PTHR22850">
    <property type="entry name" value="WD40 REPEAT FAMILY"/>
    <property type="match status" value="1"/>
</dbReference>
<comment type="subcellular location">
    <subcellularLocation>
        <location evidence="1">Nucleus</location>
    </subcellularLocation>
</comment>